<keyword evidence="2" id="KW-1185">Reference proteome</keyword>
<proteinExistence type="predicted"/>
<name>A0A5J9VAP2_9POAL</name>
<organism evidence="1 2">
    <name type="scientific">Eragrostis curvula</name>
    <name type="common">weeping love grass</name>
    <dbReference type="NCBI Taxonomy" id="38414"/>
    <lineage>
        <taxon>Eukaryota</taxon>
        <taxon>Viridiplantae</taxon>
        <taxon>Streptophyta</taxon>
        <taxon>Embryophyta</taxon>
        <taxon>Tracheophyta</taxon>
        <taxon>Spermatophyta</taxon>
        <taxon>Magnoliopsida</taxon>
        <taxon>Liliopsida</taxon>
        <taxon>Poales</taxon>
        <taxon>Poaceae</taxon>
        <taxon>PACMAD clade</taxon>
        <taxon>Chloridoideae</taxon>
        <taxon>Eragrostideae</taxon>
        <taxon>Eragrostidinae</taxon>
        <taxon>Eragrostis</taxon>
    </lineage>
</organism>
<dbReference type="AlphaFoldDB" id="A0A5J9VAP2"/>
<dbReference type="Gramene" id="TVU32497">
    <property type="protein sequence ID" value="TVU32497"/>
    <property type="gene ID" value="EJB05_24228"/>
</dbReference>
<evidence type="ECO:0000313" key="1">
    <source>
        <dbReference type="EMBL" id="TVU32497.1"/>
    </source>
</evidence>
<accession>A0A5J9VAP2</accession>
<dbReference type="EMBL" id="RWGY01000011">
    <property type="protein sequence ID" value="TVU32497.1"/>
    <property type="molecule type" value="Genomic_DNA"/>
</dbReference>
<evidence type="ECO:0000313" key="2">
    <source>
        <dbReference type="Proteomes" id="UP000324897"/>
    </source>
</evidence>
<sequence>MIPEVRGLSSPLKAYFVLEHADSGSCNRAPGVRSSFFGTGGRLF</sequence>
<dbReference type="Proteomes" id="UP000324897">
    <property type="component" value="Chromosome 1"/>
</dbReference>
<reference evidence="1 2" key="1">
    <citation type="journal article" date="2019" name="Sci. Rep.">
        <title>A high-quality genome of Eragrostis curvula grass provides insights into Poaceae evolution and supports new strategies to enhance forage quality.</title>
        <authorList>
            <person name="Carballo J."/>
            <person name="Santos B.A.C.M."/>
            <person name="Zappacosta D."/>
            <person name="Garbus I."/>
            <person name="Selva J.P."/>
            <person name="Gallo C.A."/>
            <person name="Diaz A."/>
            <person name="Albertini E."/>
            <person name="Caccamo M."/>
            <person name="Echenique V."/>
        </authorList>
    </citation>
    <scope>NUCLEOTIDE SEQUENCE [LARGE SCALE GENOMIC DNA]</scope>
    <source>
        <strain evidence="2">cv. Victoria</strain>
        <tissue evidence="1">Leaf</tissue>
    </source>
</reference>
<comment type="caution">
    <text evidence="1">The sequence shown here is derived from an EMBL/GenBank/DDBJ whole genome shotgun (WGS) entry which is preliminary data.</text>
</comment>
<gene>
    <name evidence="1" type="ORF">EJB05_24228</name>
</gene>
<protein>
    <submittedName>
        <fullName evidence="1">Uncharacterized protein</fullName>
    </submittedName>
</protein>
<feature type="non-terminal residue" evidence="1">
    <location>
        <position position="44"/>
    </location>
</feature>